<evidence type="ECO:0000313" key="2">
    <source>
        <dbReference type="Proteomes" id="UP000184073"/>
    </source>
</evidence>
<keyword evidence="2" id="KW-1185">Reference proteome</keyword>
<dbReference type="AlphaFoldDB" id="A0A1L9PCS6"/>
<dbReference type="InterPro" id="IPR022190">
    <property type="entry name" value="DUF3716"/>
</dbReference>
<accession>A0A1L9PCS6</accession>
<dbReference type="OrthoDB" id="4499406at2759"/>
<dbReference type="STRING" id="1036611.A0A1L9PCS6"/>
<gene>
    <name evidence="1" type="ORF">ASPVEDRAFT_80948</name>
</gene>
<organism evidence="1 2">
    <name type="scientific">Aspergillus versicolor CBS 583.65</name>
    <dbReference type="NCBI Taxonomy" id="1036611"/>
    <lineage>
        <taxon>Eukaryota</taxon>
        <taxon>Fungi</taxon>
        <taxon>Dikarya</taxon>
        <taxon>Ascomycota</taxon>
        <taxon>Pezizomycotina</taxon>
        <taxon>Eurotiomycetes</taxon>
        <taxon>Eurotiomycetidae</taxon>
        <taxon>Eurotiales</taxon>
        <taxon>Aspergillaceae</taxon>
        <taxon>Aspergillus</taxon>
        <taxon>Aspergillus subgen. Nidulantes</taxon>
    </lineage>
</organism>
<protein>
    <submittedName>
        <fullName evidence="1">Uncharacterized protein</fullName>
    </submittedName>
</protein>
<dbReference type="GeneID" id="63732463"/>
<proteinExistence type="predicted"/>
<dbReference type="EMBL" id="KV878126">
    <property type="protein sequence ID" value="OJI99337.1"/>
    <property type="molecule type" value="Genomic_DNA"/>
</dbReference>
<dbReference type="VEuPathDB" id="FungiDB:ASPVEDRAFT_80948"/>
<name>A0A1L9PCS6_ASPVE</name>
<dbReference type="Proteomes" id="UP000184073">
    <property type="component" value="Unassembled WGS sequence"/>
</dbReference>
<dbReference type="RefSeq" id="XP_040665100.1">
    <property type="nucleotide sequence ID" value="XM_040816952.1"/>
</dbReference>
<sequence>MAYRLLNDGDIEGFHAYRAILPKPIKRSASEIEDDAFEQIYSLRKSSRLAEFQERNWTPSPISEFVGITLDDLPIAPLGTSNPIMMYYLDFPVKRKLDWSTDENGNPKRRNLKDAGSLIAGFVQTRGELAETPCNWCSQGKGVWERCVIGSDVQDGKPMSEACANCRFSRRPDCTFRTSYDREESLETDSVADYGAQAYQSPFLTPPSRNQRRAPFLDLRLQSRRVVELPDDNTLNTALETETKTSLRAPSRHDGKVIPFPLDPKSINDLPLLKQASRDLAAHLAVVDKRIRQLEEEEKKRKKAGNPWDLL</sequence>
<evidence type="ECO:0000313" key="1">
    <source>
        <dbReference type="EMBL" id="OJI99337.1"/>
    </source>
</evidence>
<dbReference type="Pfam" id="PF12511">
    <property type="entry name" value="DUF3716"/>
    <property type="match status" value="1"/>
</dbReference>
<reference evidence="2" key="1">
    <citation type="journal article" date="2017" name="Genome Biol.">
        <title>Comparative genomics reveals high biological diversity and specific adaptations in the industrially and medically important fungal genus Aspergillus.</title>
        <authorList>
            <person name="de Vries R.P."/>
            <person name="Riley R."/>
            <person name="Wiebenga A."/>
            <person name="Aguilar-Osorio G."/>
            <person name="Amillis S."/>
            <person name="Uchima C.A."/>
            <person name="Anderluh G."/>
            <person name="Asadollahi M."/>
            <person name="Askin M."/>
            <person name="Barry K."/>
            <person name="Battaglia E."/>
            <person name="Bayram O."/>
            <person name="Benocci T."/>
            <person name="Braus-Stromeyer S.A."/>
            <person name="Caldana C."/>
            <person name="Canovas D."/>
            <person name="Cerqueira G.C."/>
            <person name="Chen F."/>
            <person name="Chen W."/>
            <person name="Choi C."/>
            <person name="Clum A."/>
            <person name="Dos Santos R.A."/>
            <person name="Damasio A.R."/>
            <person name="Diallinas G."/>
            <person name="Emri T."/>
            <person name="Fekete E."/>
            <person name="Flipphi M."/>
            <person name="Freyberg S."/>
            <person name="Gallo A."/>
            <person name="Gournas C."/>
            <person name="Habgood R."/>
            <person name="Hainaut M."/>
            <person name="Harispe M.L."/>
            <person name="Henrissat B."/>
            <person name="Hilden K.S."/>
            <person name="Hope R."/>
            <person name="Hossain A."/>
            <person name="Karabika E."/>
            <person name="Karaffa L."/>
            <person name="Karanyi Z."/>
            <person name="Krasevec N."/>
            <person name="Kuo A."/>
            <person name="Kusch H."/>
            <person name="LaButti K."/>
            <person name="Lagendijk E.L."/>
            <person name="Lapidus A."/>
            <person name="Levasseur A."/>
            <person name="Lindquist E."/>
            <person name="Lipzen A."/>
            <person name="Logrieco A.F."/>
            <person name="MacCabe A."/>
            <person name="Maekelae M.R."/>
            <person name="Malavazi I."/>
            <person name="Melin P."/>
            <person name="Meyer V."/>
            <person name="Mielnichuk N."/>
            <person name="Miskei M."/>
            <person name="Molnar A.P."/>
            <person name="Mule G."/>
            <person name="Ngan C.Y."/>
            <person name="Orejas M."/>
            <person name="Orosz E."/>
            <person name="Ouedraogo J.P."/>
            <person name="Overkamp K.M."/>
            <person name="Park H.-S."/>
            <person name="Perrone G."/>
            <person name="Piumi F."/>
            <person name="Punt P.J."/>
            <person name="Ram A.F."/>
            <person name="Ramon A."/>
            <person name="Rauscher S."/>
            <person name="Record E."/>
            <person name="Riano-Pachon D.M."/>
            <person name="Robert V."/>
            <person name="Roehrig J."/>
            <person name="Ruller R."/>
            <person name="Salamov A."/>
            <person name="Salih N.S."/>
            <person name="Samson R.A."/>
            <person name="Sandor E."/>
            <person name="Sanguinetti M."/>
            <person name="Schuetze T."/>
            <person name="Sepcic K."/>
            <person name="Shelest E."/>
            <person name="Sherlock G."/>
            <person name="Sophianopoulou V."/>
            <person name="Squina F.M."/>
            <person name="Sun H."/>
            <person name="Susca A."/>
            <person name="Todd R.B."/>
            <person name="Tsang A."/>
            <person name="Unkles S.E."/>
            <person name="van de Wiele N."/>
            <person name="van Rossen-Uffink D."/>
            <person name="Oliveira J.V."/>
            <person name="Vesth T.C."/>
            <person name="Visser J."/>
            <person name="Yu J.-H."/>
            <person name="Zhou M."/>
            <person name="Andersen M.R."/>
            <person name="Archer D.B."/>
            <person name="Baker S.E."/>
            <person name="Benoit I."/>
            <person name="Brakhage A.A."/>
            <person name="Braus G.H."/>
            <person name="Fischer R."/>
            <person name="Frisvad J.C."/>
            <person name="Goldman G.H."/>
            <person name="Houbraken J."/>
            <person name="Oakley B."/>
            <person name="Pocsi I."/>
            <person name="Scazzocchio C."/>
            <person name="Seiboth B."/>
            <person name="vanKuyk P.A."/>
            <person name="Wortman J."/>
            <person name="Dyer P.S."/>
            <person name="Grigoriev I.V."/>
        </authorList>
    </citation>
    <scope>NUCLEOTIDE SEQUENCE [LARGE SCALE GENOMIC DNA]</scope>
    <source>
        <strain evidence="2">CBS 583.65</strain>
    </source>
</reference>